<organism evidence="4 5">
    <name type="scientific">Phytophthora fragariae</name>
    <dbReference type="NCBI Taxonomy" id="53985"/>
    <lineage>
        <taxon>Eukaryota</taxon>
        <taxon>Sar</taxon>
        <taxon>Stramenopiles</taxon>
        <taxon>Oomycota</taxon>
        <taxon>Peronosporomycetes</taxon>
        <taxon>Peronosporales</taxon>
        <taxon>Peronosporaceae</taxon>
        <taxon>Phytophthora</taxon>
    </lineage>
</organism>
<protein>
    <submittedName>
        <fullName evidence="4">Uncharacterized protein</fullName>
    </submittedName>
</protein>
<dbReference type="Proteomes" id="UP000440367">
    <property type="component" value="Unassembled WGS sequence"/>
</dbReference>
<dbReference type="EMBL" id="QXFW01003211">
    <property type="protein sequence ID" value="KAE8972254.1"/>
    <property type="molecule type" value="Genomic_DNA"/>
</dbReference>
<proteinExistence type="predicted"/>
<reference evidence="5 6" key="1">
    <citation type="submission" date="2018-08" db="EMBL/GenBank/DDBJ databases">
        <title>Genomic investigation of the strawberry pathogen Phytophthora fragariae indicates pathogenicity is determined by transcriptional variation in three key races.</title>
        <authorList>
            <person name="Adams T.M."/>
            <person name="Armitage A.D."/>
            <person name="Sobczyk M.K."/>
            <person name="Bates H.J."/>
            <person name="Dunwell J.M."/>
            <person name="Nellist C.F."/>
            <person name="Harrison R.J."/>
        </authorList>
    </citation>
    <scope>NUCLEOTIDE SEQUENCE [LARGE SCALE GENOMIC DNA]</scope>
    <source>
        <strain evidence="4 5">BC-1</strain>
        <strain evidence="3 8">BC-23</strain>
        <strain evidence="2 6">NOV-5</strain>
        <strain evidence="1 7">SCRP245</strain>
    </source>
</reference>
<dbReference type="EMBL" id="QXGC01003371">
    <property type="protein sequence ID" value="KAE9176277.1"/>
    <property type="molecule type" value="Genomic_DNA"/>
</dbReference>
<name>A0A6A3WE04_9STRA</name>
<dbReference type="Proteomes" id="UP000460718">
    <property type="component" value="Unassembled WGS sequence"/>
</dbReference>
<evidence type="ECO:0000313" key="3">
    <source>
        <dbReference type="EMBL" id="KAE9176277.1"/>
    </source>
</evidence>
<comment type="caution">
    <text evidence="4">The sequence shown here is derived from an EMBL/GenBank/DDBJ whole genome shotgun (WGS) entry which is preliminary data.</text>
</comment>
<dbReference type="EMBL" id="QXGA01003020">
    <property type="protein sequence ID" value="KAE9088625.1"/>
    <property type="molecule type" value="Genomic_DNA"/>
</dbReference>
<evidence type="ECO:0000313" key="7">
    <source>
        <dbReference type="Proteomes" id="UP000460718"/>
    </source>
</evidence>
<sequence length="50" mass="5476">MVHVMKLWGSSSVVQNFRLVCPRAPAPRALSVESISAPLNMGLFTGVFHH</sequence>
<evidence type="ECO:0000313" key="8">
    <source>
        <dbReference type="Proteomes" id="UP000476176"/>
    </source>
</evidence>
<evidence type="ECO:0000313" key="1">
    <source>
        <dbReference type="EMBL" id="KAE8972254.1"/>
    </source>
</evidence>
<evidence type="ECO:0000313" key="4">
    <source>
        <dbReference type="EMBL" id="KAE9182057.1"/>
    </source>
</evidence>
<dbReference type="Proteomes" id="UP000476176">
    <property type="component" value="Unassembled WGS sequence"/>
</dbReference>
<accession>A0A6A3WE04</accession>
<evidence type="ECO:0000313" key="2">
    <source>
        <dbReference type="EMBL" id="KAE9088625.1"/>
    </source>
</evidence>
<evidence type="ECO:0000313" key="6">
    <source>
        <dbReference type="Proteomes" id="UP000440732"/>
    </source>
</evidence>
<gene>
    <name evidence="4" type="ORF">PF002_g27102</name>
    <name evidence="3" type="ORF">PF004_g26143</name>
    <name evidence="2" type="ORF">PF006_g25537</name>
    <name evidence="1" type="ORF">PF011_g25705</name>
</gene>
<evidence type="ECO:0000313" key="5">
    <source>
        <dbReference type="Proteomes" id="UP000440367"/>
    </source>
</evidence>
<dbReference type="EMBL" id="QXGD01002974">
    <property type="protein sequence ID" value="KAE9182057.1"/>
    <property type="molecule type" value="Genomic_DNA"/>
</dbReference>
<dbReference type="Proteomes" id="UP000440732">
    <property type="component" value="Unassembled WGS sequence"/>
</dbReference>
<dbReference type="AlphaFoldDB" id="A0A6A3WE04"/>